<accession>A0A2V1GP83</accession>
<evidence type="ECO:0000313" key="2">
    <source>
        <dbReference type="Proteomes" id="UP000244906"/>
    </source>
</evidence>
<dbReference type="Proteomes" id="UP000244906">
    <property type="component" value="Unassembled WGS sequence"/>
</dbReference>
<dbReference type="GO" id="GO:0006412">
    <property type="term" value="P:translation"/>
    <property type="evidence" value="ECO:0007669"/>
    <property type="project" value="InterPro"/>
</dbReference>
<proteinExistence type="predicted"/>
<sequence length="86" mass="9812">MTSKTEYLKIRDLKRLFDAGALLSCNVHLGIMNKAYNVHFESTAGNINYWIAAHRDPSEMRQFKTLDAAGNAIKEIGFRKFSTNLF</sequence>
<reference evidence="1 2" key="1">
    <citation type="submission" date="2018-04" db="EMBL/GenBank/DDBJ databases">
        <title>Thalassorhabdus spongiae gen. nov., sp. nov., isolated from a marine sponge in South-West Iceland.</title>
        <authorList>
            <person name="Knobloch S."/>
            <person name="Daussin A."/>
            <person name="Johannsson R."/>
            <person name="Marteinsson V.T."/>
        </authorList>
    </citation>
    <scope>NUCLEOTIDE SEQUENCE [LARGE SCALE GENOMIC DNA]</scope>
    <source>
        <strain evidence="1 2">Hp12</strain>
    </source>
</reference>
<organism evidence="1 2">
    <name type="scientific">Pelagibaculum spongiae</name>
    <dbReference type="NCBI Taxonomy" id="2080658"/>
    <lineage>
        <taxon>Bacteria</taxon>
        <taxon>Pseudomonadati</taxon>
        <taxon>Pseudomonadota</taxon>
        <taxon>Gammaproteobacteria</taxon>
        <taxon>Oceanospirillales</taxon>
        <taxon>Pelagibaculum</taxon>
    </lineage>
</organism>
<dbReference type="InterPro" id="IPR018130">
    <property type="entry name" value="Ribosomal_uS2_CS"/>
</dbReference>
<dbReference type="GO" id="GO:0005840">
    <property type="term" value="C:ribosome"/>
    <property type="evidence" value="ECO:0007669"/>
    <property type="project" value="InterPro"/>
</dbReference>
<comment type="caution">
    <text evidence="1">The sequence shown here is derived from an EMBL/GenBank/DDBJ whole genome shotgun (WGS) entry which is preliminary data.</text>
</comment>
<dbReference type="PROSITE" id="PS00962">
    <property type="entry name" value="RIBOSOMAL_S2_1"/>
    <property type="match status" value="1"/>
</dbReference>
<dbReference type="OrthoDB" id="5905816at2"/>
<dbReference type="GO" id="GO:0003735">
    <property type="term" value="F:structural constituent of ribosome"/>
    <property type="evidence" value="ECO:0007669"/>
    <property type="project" value="InterPro"/>
</dbReference>
<dbReference type="RefSeq" id="WP_116688817.1">
    <property type="nucleotide sequence ID" value="NZ_CAWNYD010000012.1"/>
</dbReference>
<dbReference type="AlphaFoldDB" id="A0A2V1GP83"/>
<evidence type="ECO:0000313" key="1">
    <source>
        <dbReference type="EMBL" id="PVZ64514.1"/>
    </source>
</evidence>
<gene>
    <name evidence="1" type="ORF">DC094_19570</name>
</gene>
<name>A0A2V1GP83_9GAMM</name>
<protein>
    <submittedName>
        <fullName evidence="1">Uncharacterized protein</fullName>
    </submittedName>
</protein>
<keyword evidence="2" id="KW-1185">Reference proteome</keyword>
<dbReference type="EMBL" id="QDDL01000012">
    <property type="protein sequence ID" value="PVZ64514.1"/>
    <property type="molecule type" value="Genomic_DNA"/>
</dbReference>